<dbReference type="InterPro" id="IPR038607">
    <property type="entry name" value="PhoD-like_sf"/>
</dbReference>
<dbReference type="Gene3D" id="2.60.40.380">
    <property type="entry name" value="Purple acid phosphatase-like, N-terminal"/>
    <property type="match status" value="1"/>
</dbReference>
<organism evidence="3 4">
    <name type="scientific">Gordonia effusa NBRC 100432</name>
    <dbReference type="NCBI Taxonomy" id="1077974"/>
    <lineage>
        <taxon>Bacteria</taxon>
        <taxon>Bacillati</taxon>
        <taxon>Actinomycetota</taxon>
        <taxon>Actinomycetes</taxon>
        <taxon>Mycobacteriales</taxon>
        <taxon>Gordoniaceae</taxon>
        <taxon>Gordonia</taxon>
    </lineage>
</organism>
<dbReference type="Proteomes" id="UP000035034">
    <property type="component" value="Unassembled WGS sequence"/>
</dbReference>
<protein>
    <submittedName>
        <fullName evidence="3">Alkaline phospholipase D</fullName>
    </submittedName>
</protein>
<dbReference type="OrthoDB" id="3497025at2"/>
<dbReference type="eggNOG" id="COG3540">
    <property type="taxonomic scope" value="Bacteria"/>
</dbReference>
<accession>H0QW80</accession>
<dbReference type="RefSeq" id="WP_007316419.1">
    <property type="nucleotide sequence ID" value="NZ_BAEH01000018.1"/>
</dbReference>
<dbReference type="EMBL" id="BAEH01000018">
    <property type="protein sequence ID" value="GAB17081.1"/>
    <property type="molecule type" value="Genomic_DNA"/>
</dbReference>
<dbReference type="CDD" id="cd07389">
    <property type="entry name" value="MPP_PhoD"/>
    <property type="match status" value="1"/>
</dbReference>
<dbReference type="Gene3D" id="3.60.21.70">
    <property type="entry name" value="PhoD-like phosphatase"/>
    <property type="match status" value="1"/>
</dbReference>
<dbReference type="STRING" id="1077974.GOEFS_018_01130"/>
<name>H0QW80_9ACTN</name>
<dbReference type="InterPro" id="IPR032093">
    <property type="entry name" value="PhoD_N"/>
</dbReference>
<dbReference type="InterPro" id="IPR018946">
    <property type="entry name" value="PhoD-like_MPP"/>
</dbReference>
<gene>
    <name evidence="3" type="primary">phoD</name>
    <name evidence="3" type="ORF">GOEFS_018_01130</name>
</gene>
<sequence>MSDFEESHFGGVVNRRTVLGAAGAGAIAAGLAGPILAGAAAAAPVGHKVFAHGVASGDPLPDAVIIWTRITPTPDATPGSGRGAAVSVAWELSTSESFGSIAASGVVTTGSESDHTVKVDVTGLSPKSFYWYRFRVTGPGPAAGSVSPVGRTKTAPRNNDAVAKVRFGVVSCANWEAGYFAAYRHLGDARNLDAVVHLGDYLYEYGVGEYTAKDGPVRDHRPRHDIVSVSDYRIRHAQYKSDPDLQRLHGRLPFICTWDDHESANDSWRGGAENHKPSQGPWSVRKANSEKVYYEWMPVRPAADAAGRHLYRRLRYGTLLELSMLDLRTYRDESPTKLSPKIDDPRSTITGRAQMNWLTNGISTSQTRWQIVGNPVMISPILLPPLDPDRTRILTELIGLPADGARFNSDAWDGYAADRKRLLDAIDHSGKRNTVFITGDIHMSWACEVPRKPADYPGAGSVATEFVVPSVTSNNLDDDVKVPENTLGIPAAAAIVATNRNTRWVETDSHGYGIFTVTPGAAQMDWYFVVDRTIRNTARFHAQSWQVRSGARRMTKVNTAVTE</sequence>
<reference evidence="3 4" key="1">
    <citation type="submission" date="2011-12" db="EMBL/GenBank/DDBJ databases">
        <title>Whole genome shotgun sequence of Gordonia effusa NBRC 100432.</title>
        <authorList>
            <person name="Yoshida I."/>
            <person name="Takarada H."/>
            <person name="Hosoyama A."/>
            <person name="Tsuchikane K."/>
            <person name="Katsumata H."/>
            <person name="Yamazaki S."/>
            <person name="Fujita N."/>
        </authorList>
    </citation>
    <scope>NUCLEOTIDE SEQUENCE [LARGE SCALE GENOMIC DNA]</scope>
    <source>
        <strain evidence="3 4">NBRC 100432</strain>
    </source>
</reference>
<dbReference type="SUPFAM" id="SSF56300">
    <property type="entry name" value="Metallo-dependent phosphatases"/>
    <property type="match status" value="1"/>
</dbReference>
<dbReference type="InterPro" id="IPR006311">
    <property type="entry name" value="TAT_signal"/>
</dbReference>
<evidence type="ECO:0000313" key="4">
    <source>
        <dbReference type="Proteomes" id="UP000035034"/>
    </source>
</evidence>
<dbReference type="PROSITE" id="PS51318">
    <property type="entry name" value="TAT"/>
    <property type="match status" value="1"/>
</dbReference>
<evidence type="ECO:0000313" key="3">
    <source>
        <dbReference type="EMBL" id="GAB17081.1"/>
    </source>
</evidence>
<dbReference type="Pfam" id="PF16655">
    <property type="entry name" value="PhoD_N"/>
    <property type="match status" value="1"/>
</dbReference>
<dbReference type="PANTHER" id="PTHR43606">
    <property type="entry name" value="PHOSPHATASE, PUTATIVE (AFU_ORTHOLOGUE AFUA_6G08710)-RELATED"/>
    <property type="match status" value="1"/>
</dbReference>
<dbReference type="AlphaFoldDB" id="H0QW80"/>
<comment type="caution">
    <text evidence="3">The sequence shown here is derived from an EMBL/GenBank/DDBJ whole genome shotgun (WGS) entry which is preliminary data.</text>
</comment>
<dbReference type="InterPro" id="IPR029052">
    <property type="entry name" value="Metallo-depent_PP-like"/>
</dbReference>
<feature type="domain" description="Phospholipase D N-terminal" evidence="2">
    <location>
        <begin position="52"/>
        <end position="154"/>
    </location>
</feature>
<dbReference type="Pfam" id="PF09423">
    <property type="entry name" value="PhoD"/>
    <property type="match status" value="1"/>
</dbReference>
<feature type="domain" description="PhoD-like phosphatase metallophosphatase" evidence="1">
    <location>
        <begin position="167"/>
        <end position="526"/>
    </location>
</feature>
<evidence type="ECO:0000259" key="2">
    <source>
        <dbReference type="Pfam" id="PF16655"/>
    </source>
</evidence>
<dbReference type="PANTHER" id="PTHR43606:SF2">
    <property type="entry name" value="ALKALINE PHOSPHATASE FAMILY PROTEIN (AFU_ORTHOLOGUE AFUA_5G03860)"/>
    <property type="match status" value="1"/>
</dbReference>
<evidence type="ECO:0000259" key="1">
    <source>
        <dbReference type="Pfam" id="PF09423"/>
    </source>
</evidence>
<dbReference type="InterPro" id="IPR052900">
    <property type="entry name" value="Phospholipid_Metab_Enz"/>
</dbReference>
<keyword evidence="4" id="KW-1185">Reference proteome</keyword>
<proteinExistence type="predicted"/>